<sequence length="107" mass="12339">MTATVLALFIVSMLVLIVLPSRVLRRLWPRRLLRRRARGFVWQVTDRDACARDLEDEESALTAALAAEVLPADDYRAEMQRVARSDQDMHRVCVPQARRRGLRPDGR</sequence>
<organism evidence="2 3">
    <name type="scientific">Yinghuangia soli</name>
    <dbReference type="NCBI Taxonomy" id="2908204"/>
    <lineage>
        <taxon>Bacteria</taxon>
        <taxon>Bacillati</taxon>
        <taxon>Actinomycetota</taxon>
        <taxon>Actinomycetes</taxon>
        <taxon>Kitasatosporales</taxon>
        <taxon>Streptomycetaceae</taxon>
        <taxon>Yinghuangia</taxon>
    </lineage>
</organism>
<comment type="caution">
    <text evidence="2">The sequence shown here is derived from an EMBL/GenBank/DDBJ whole genome shotgun (WGS) entry which is preliminary data.</text>
</comment>
<keyword evidence="1" id="KW-1133">Transmembrane helix</keyword>
<dbReference type="EMBL" id="JAKFHA010000008">
    <property type="protein sequence ID" value="MCF2528923.1"/>
    <property type="molecule type" value="Genomic_DNA"/>
</dbReference>
<feature type="transmembrane region" description="Helical" evidence="1">
    <location>
        <begin position="6"/>
        <end position="24"/>
    </location>
</feature>
<reference evidence="2" key="1">
    <citation type="submission" date="2022-01" db="EMBL/GenBank/DDBJ databases">
        <title>Genome-Based Taxonomic Classification of the Phylum Actinobacteria.</title>
        <authorList>
            <person name="Gao Y."/>
        </authorList>
    </citation>
    <scope>NUCLEOTIDE SEQUENCE</scope>
    <source>
        <strain evidence="2">KLBMP 8922</strain>
    </source>
</reference>
<accession>A0AA41PZR5</accession>
<keyword evidence="1" id="KW-0472">Membrane</keyword>
<name>A0AA41PZR5_9ACTN</name>
<evidence type="ECO:0000256" key="1">
    <source>
        <dbReference type="SAM" id="Phobius"/>
    </source>
</evidence>
<protein>
    <submittedName>
        <fullName evidence="2">Uncharacterized protein</fullName>
    </submittedName>
</protein>
<evidence type="ECO:0000313" key="3">
    <source>
        <dbReference type="Proteomes" id="UP001165378"/>
    </source>
</evidence>
<dbReference type="RefSeq" id="WP_235053085.1">
    <property type="nucleotide sequence ID" value="NZ_JAKFHA010000008.1"/>
</dbReference>
<dbReference type="AlphaFoldDB" id="A0AA41PZR5"/>
<keyword evidence="1" id="KW-0812">Transmembrane</keyword>
<dbReference type="Proteomes" id="UP001165378">
    <property type="component" value="Unassembled WGS sequence"/>
</dbReference>
<evidence type="ECO:0000313" key="2">
    <source>
        <dbReference type="EMBL" id="MCF2528923.1"/>
    </source>
</evidence>
<gene>
    <name evidence="2" type="ORF">LZ495_17090</name>
</gene>
<keyword evidence="3" id="KW-1185">Reference proteome</keyword>
<proteinExistence type="predicted"/>